<comment type="caution">
    <text evidence="2">The sequence shown here is derived from an EMBL/GenBank/DDBJ whole genome shotgun (WGS) entry which is preliminary data.</text>
</comment>
<feature type="domain" description="RNase H type-1" evidence="1">
    <location>
        <begin position="35"/>
        <end position="107"/>
    </location>
</feature>
<name>A0A5N5HXR3_9ROSA</name>
<reference evidence="3" key="2">
    <citation type="submission" date="2019-10" db="EMBL/GenBank/DDBJ databases">
        <title>A de novo genome assembly of a pear dwarfing rootstock.</title>
        <authorList>
            <person name="Wang F."/>
            <person name="Wang J."/>
            <person name="Li S."/>
            <person name="Zhang Y."/>
            <person name="Fang M."/>
            <person name="Ma L."/>
            <person name="Zhao Y."/>
            <person name="Jiang S."/>
        </authorList>
    </citation>
    <scope>NUCLEOTIDE SEQUENCE [LARGE SCALE GENOMIC DNA]</scope>
</reference>
<keyword evidence="3" id="KW-1185">Reference proteome</keyword>
<organism evidence="2 3">
    <name type="scientific">Pyrus ussuriensis x Pyrus communis</name>
    <dbReference type="NCBI Taxonomy" id="2448454"/>
    <lineage>
        <taxon>Eukaryota</taxon>
        <taxon>Viridiplantae</taxon>
        <taxon>Streptophyta</taxon>
        <taxon>Embryophyta</taxon>
        <taxon>Tracheophyta</taxon>
        <taxon>Spermatophyta</taxon>
        <taxon>Magnoliopsida</taxon>
        <taxon>eudicotyledons</taxon>
        <taxon>Gunneridae</taxon>
        <taxon>Pentapetalae</taxon>
        <taxon>rosids</taxon>
        <taxon>fabids</taxon>
        <taxon>Rosales</taxon>
        <taxon>Rosaceae</taxon>
        <taxon>Amygdaloideae</taxon>
        <taxon>Maleae</taxon>
        <taxon>Pyrus</taxon>
    </lineage>
</organism>
<evidence type="ECO:0000313" key="3">
    <source>
        <dbReference type="Proteomes" id="UP000327157"/>
    </source>
</evidence>
<dbReference type="PANTHER" id="PTHR47074:SF11">
    <property type="entry name" value="REVERSE TRANSCRIPTASE-LIKE PROTEIN"/>
    <property type="match status" value="1"/>
</dbReference>
<evidence type="ECO:0000259" key="1">
    <source>
        <dbReference type="Pfam" id="PF13456"/>
    </source>
</evidence>
<dbReference type="PANTHER" id="PTHR47074">
    <property type="entry name" value="BNAC02G40300D PROTEIN"/>
    <property type="match status" value="1"/>
</dbReference>
<dbReference type="InterPro" id="IPR012337">
    <property type="entry name" value="RNaseH-like_sf"/>
</dbReference>
<gene>
    <name evidence="2" type="ORF">D8674_028636</name>
</gene>
<dbReference type="GO" id="GO:0003676">
    <property type="term" value="F:nucleic acid binding"/>
    <property type="evidence" value="ECO:0007669"/>
    <property type="project" value="InterPro"/>
</dbReference>
<dbReference type="AlphaFoldDB" id="A0A5N5HXR3"/>
<dbReference type="InterPro" id="IPR002156">
    <property type="entry name" value="RNaseH_domain"/>
</dbReference>
<proteinExistence type="predicted"/>
<dbReference type="CDD" id="cd06222">
    <property type="entry name" value="RNase_H_like"/>
    <property type="match status" value="1"/>
</dbReference>
<protein>
    <recommendedName>
        <fullName evidence="1">RNase H type-1 domain-containing protein</fullName>
    </recommendedName>
</protein>
<dbReference type="InterPro" id="IPR052929">
    <property type="entry name" value="RNase_H-like_EbsB-rel"/>
</dbReference>
<dbReference type="EMBL" id="SMOL01000120">
    <property type="protein sequence ID" value="KAB2632389.1"/>
    <property type="molecule type" value="Genomic_DNA"/>
</dbReference>
<reference evidence="2 3" key="1">
    <citation type="submission" date="2019-09" db="EMBL/GenBank/DDBJ databases">
        <authorList>
            <person name="Ou C."/>
        </authorList>
    </citation>
    <scope>NUCLEOTIDE SEQUENCE [LARGE SCALE GENOMIC DNA]</scope>
    <source>
        <strain evidence="2">S2</strain>
        <tissue evidence="2">Leaf</tissue>
    </source>
</reference>
<accession>A0A5N5HXR3</accession>
<dbReference type="Pfam" id="PF13456">
    <property type="entry name" value="RVT_3"/>
    <property type="match status" value="1"/>
</dbReference>
<dbReference type="InterPro" id="IPR044730">
    <property type="entry name" value="RNase_H-like_dom_plant"/>
</dbReference>
<sequence>MVNYRCMMVPSRMVNTNRNRVIVWNHPSHPMIKVNVDGALKATSRESGVGVILRDYWGSSLGGEFFHLSRASTEEVEAKDVLEGVKLAKRHNLVDVVIESECKNVID</sequence>
<dbReference type="InterPro" id="IPR036397">
    <property type="entry name" value="RNaseH_sf"/>
</dbReference>
<evidence type="ECO:0000313" key="2">
    <source>
        <dbReference type="EMBL" id="KAB2632389.1"/>
    </source>
</evidence>
<dbReference type="SUPFAM" id="SSF53098">
    <property type="entry name" value="Ribonuclease H-like"/>
    <property type="match status" value="1"/>
</dbReference>
<dbReference type="OrthoDB" id="955670at2759"/>
<reference evidence="2 3" key="3">
    <citation type="submission" date="2019-11" db="EMBL/GenBank/DDBJ databases">
        <title>A de novo genome assembly of a pear dwarfing rootstock.</title>
        <authorList>
            <person name="Wang F."/>
            <person name="Wang J."/>
            <person name="Li S."/>
            <person name="Zhang Y."/>
            <person name="Fang M."/>
            <person name="Ma L."/>
            <person name="Zhao Y."/>
            <person name="Jiang S."/>
        </authorList>
    </citation>
    <scope>NUCLEOTIDE SEQUENCE [LARGE SCALE GENOMIC DNA]</scope>
    <source>
        <strain evidence="2">S2</strain>
        <tissue evidence="2">Leaf</tissue>
    </source>
</reference>
<dbReference type="GO" id="GO:0004523">
    <property type="term" value="F:RNA-DNA hybrid ribonuclease activity"/>
    <property type="evidence" value="ECO:0007669"/>
    <property type="project" value="InterPro"/>
</dbReference>
<dbReference type="Proteomes" id="UP000327157">
    <property type="component" value="Chromosome 6"/>
</dbReference>
<dbReference type="Gene3D" id="3.30.420.10">
    <property type="entry name" value="Ribonuclease H-like superfamily/Ribonuclease H"/>
    <property type="match status" value="1"/>
</dbReference>